<evidence type="ECO:0000256" key="5">
    <source>
        <dbReference type="ARBA" id="ARBA00022741"/>
    </source>
</evidence>
<dbReference type="SUPFAM" id="SSF55083">
    <property type="entry name" value="6-hydroxymethyl-7,8-dihydropterin pyrophosphokinase, HPPK"/>
    <property type="match status" value="1"/>
</dbReference>
<dbReference type="InterPro" id="IPR035907">
    <property type="entry name" value="Hppk_sf"/>
</dbReference>
<keyword evidence="11" id="KW-1185">Reference proteome</keyword>
<organism evidence="10 11">
    <name type="scientific">Pueribacillus theae</name>
    <dbReference type="NCBI Taxonomy" id="2171751"/>
    <lineage>
        <taxon>Bacteria</taxon>
        <taxon>Bacillati</taxon>
        <taxon>Bacillota</taxon>
        <taxon>Bacilli</taxon>
        <taxon>Bacillales</taxon>
        <taxon>Bacillaceae</taxon>
        <taxon>Pueribacillus</taxon>
    </lineage>
</organism>
<dbReference type="GO" id="GO:0016301">
    <property type="term" value="F:kinase activity"/>
    <property type="evidence" value="ECO:0007669"/>
    <property type="project" value="UniProtKB-KW"/>
</dbReference>
<dbReference type="UniPathway" id="UPA00077">
    <property type="reaction ID" value="UER00155"/>
</dbReference>
<reference evidence="10 11" key="1">
    <citation type="submission" date="2018-04" db="EMBL/GenBank/DDBJ databases">
        <title>Camelliibacillus theae gen. nov., sp. nov., isolated from Pu'er tea.</title>
        <authorList>
            <person name="Niu L."/>
        </authorList>
    </citation>
    <scope>NUCLEOTIDE SEQUENCE [LARGE SCALE GENOMIC DNA]</scope>
    <source>
        <strain evidence="10 11">T8</strain>
    </source>
</reference>
<evidence type="ECO:0000256" key="4">
    <source>
        <dbReference type="ARBA" id="ARBA00022679"/>
    </source>
</evidence>
<feature type="domain" description="7,8-dihydro-6-hydroxymethylpterin-pyrophosphokinase" evidence="9">
    <location>
        <begin position="88"/>
        <end position="99"/>
    </location>
</feature>
<dbReference type="AlphaFoldDB" id="A0A2U1K3N7"/>
<evidence type="ECO:0000256" key="7">
    <source>
        <dbReference type="ARBA" id="ARBA00022840"/>
    </source>
</evidence>
<gene>
    <name evidence="10" type="primary">folK</name>
    <name evidence="10" type="ORF">DCC39_07835</name>
</gene>
<dbReference type="NCBIfam" id="TIGR01498">
    <property type="entry name" value="folK"/>
    <property type="match status" value="1"/>
</dbReference>
<dbReference type="Gene3D" id="3.30.70.560">
    <property type="entry name" value="7,8-Dihydro-6-hydroxymethylpterin-pyrophosphokinase HPPK"/>
    <property type="match status" value="1"/>
</dbReference>
<dbReference type="OrthoDB" id="9808041at2"/>
<evidence type="ECO:0000256" key="2">
    <source>
        <dbReference type="ARBA" id="ARBA00005051"/>
    </source>
</evidence>
<dbReference type="RefSeq" id="WP_116554339.1">
    <property type="nucleotide sequence ID" value="NZ_QCZG01000012.1"/>
</dbReference>
<dbReference type="Pfam" id="PF01288">
    <property type="entry name" value="HPPK"/>
    <property type="match status" value="1"/>
</dbReference>
<dbReference type="EC" id="2.7.6.3" evidence="3"/>
<evidence type="ECO:0000313" key="10">
    <source>
        <dbReference type="EMBL" id="PWA12147.1"/>
    </source>
</evidence>
<dbReference type="GO" id="GO:0003848">
    <property type="term" value="F:2-amino-4-hydroxy-6-hydroxymethyldihydropteridine diphosphokinase activity"/>
    <property type="evidence" value="ECO:0007669"/>
    <property type="project" value="UniProtKB-EC"/>
</dbReference>
<dbReference type="Proteomes" id="UP000245998">
    <property type="component" value="Unassembled WGS sequence"/>
</dbReference>
<keyword evidence="4" id="KW-0808">Transferase</keyword>
<dbReference type="PANTHER" id="PTHR43071">
    <property type="entry name" value="2-AMINO-4-HYDROXY-6-HYDROXYMETHYLDIHYDROPTERIDINE PYROPHOSPHOKINASE"/>
    <property type="match status" value="1"/>
</dbReference>
<evidence type="ECO:0000259" key="9">
    <source>
        <dbReference type="PROSITE" id="PS00794"/>
    </source>
</evidence>
<evidence type="ECO:0000256" key="3">
    <source>
        <dbReference type="ARBA" id="ARBA00013253"/>
    </source>
</evidence>
<evidence type="ECO:0000256" key="6">
    <source>
        <dbReference type="ARBA" id="ARBA00022777"/>
    </source>
</evidence>
<dbReference type="PROSITE" id="PS00794">
    <property type="entry name" value="HPPK"/>
    <property type="match status" value="1"/>
</dbReference>
<dbReference type="PANTHER" id="PTHR43071:SF1">
    <property type="entry name" value="2-AMINO-4-HYDROXY-6-HYDROXYMETHYLDIHYDROPTERIDINE PYROPHOSPHOKINASE"/>
    <property type="match status" value="1"/>
</dbReference>
<comment type="caution">
    <text evidence="10">The sequence shown here is derived from an EMBL/GenBank/DDBJ whole genome shotgun (WGS) entry which is preliminary data.</text>
</comment>
<dbReference type="CDD" id="cd00483">
    <property type="entry name" value="HPPK"/>
    <property type="match status" value="1"/>
</dbReference>
<dbReference type="GO" id="GO:0046654">
    <property type="term" value="P:tetrahydrofolate biosynthetic process"/>
    <property type="evidence" value="ECO:0007669"/>
    <property type="project" value="UniProtKB-UniPathway"/>
</dbReference>
<evidence type="ECO:0000256" key="1">
    <source>
        <dbReference type="ARBA" id="ARBA00000198"/>
    </source>
</evidence>
<accession>A0A2U1K3N7</accession>
<keyword evidence="7" id="KW-0067">ATP-binding</keyword>
<evidence type="ECO:0000313" key="11">
    <source>
        <dbReference type="Proteomes" id="UP000245998"/>
    </source>
</evidence>
<dbReference type="GO" id="GO:0046656">
    <property type="term" value="P:folic acid biosynthetic process"/>
    <property type="evidence" value="ECO:0007669"/>
    <property type="project" value="UniProtKB-KW"/>
</dbReference>
<comment type="pathway">
    <text evidence="2">Cofactor biosynthesis; tetrahydrofolate biosynthesis; 2-amino-4-hydroxy-6-hydroxymethyl-7,8-dihydropteridine diphosphate from 7,8-dihydroneopterin triphosphate: step 4/4.</text>
</comment>
<comment type="catalytic activity">
    <reaction evidence="1">
        <text>6-hydroxymethyl-7,8-dihydropterin + ATP = (7,8-dihydropterin-6-yl)methyl diphosphate + AMP + H(+)</text>
        <dbReference type="Rhea" id="RHEA:11412"/>
        <dbReference type="ChEBI" id="CHEBI:15378"/>
        <dbReference type="ChEBI" id="CHEBI:30616"/>
        <dbReference type="ChEBI" id="CHEBI:44841"/>
        <dbReference type="ChEBI" id="CHEBI:72950"/>
        <dbReference type="ChEBI" id="CHEBI:456215"/>
        <dbReference type="EC" id="2.7.6.3"/>
    </reaction>
</comment>
<name>A0A2U1K3N7_9BACI</name>
<sequence length="173" mass="19592">MAIAYIGLGSNIGNRDEYLYKALKALGNDSAMLVRDVSSIYETDPVGFTEQPAFLNMVAEIETSLQPLELLASLQKIEDKLGRTREIKWGPRTIDLDILLYNQETVKSERLIIPHPRMKERGFVLIPLFELAPHLSSCLFNDSAEMTDEKVLNDGVRLWKKKNESGEYGLFSI</sequence>
<evidence type="ECO:0000256" key="8">
    <source>
        <dbReference type="ARBA" id="ARBA00022909"/>
    </source>
</evidence>
<keyword evidence="8" id="KW-0289">Folate biosynthesis</keyword>
<dbReference type="GO" id="GO:0005524">
    <property type="term" value="F:ATP binding"/>
    <property type="evidence" value="ECO:0007669"/>
    <property type="project" value="UniProtKB-KW"/>
</dbReference>
<proteinExistence type="predicted"/>
<dbReference type="InterPro" id="IPR000550">
    <property type="entry name" value="Hppk"/>
</dbReference>
<dbReference type="EMBL" id="QCZG01000012">
    <property type="protein sequence ID" value="PWA12147.1"/>
    <property type="molecule type" value="Genomic_DNA"/>
</dbReference>
<keyword evidence="5" id="KW-0547">Nucleotide-binding</keyword>
<keyword evidence="6 10" id="KW-0418">Kinase</keyword>
<protein>
    <recommendedName>
        <fullName evidence="3">2-amino-4-hydroxy-6-hydroxymethyldihydropteridine diphosphokinase</fullName>
        <ecNumber evidence="3">2.7.6.3</ecNumber>
    </recommendedName>
</protein>